<name>A0A2K4W8I4_9PSED</name>
<evidence type="ECO:0000313" key="1">
    <source>
        <dbReference type="EMBL" id="SOS32201.1"/>
    </source>
</evidence>
<protein>
    <recommendedName>
        <fullName evidence="3">Phage integrase family site specific recombinase</fullName>
    </recommendedName>
</protein>
<dbReference type="EMBL" id="LT963408">
    <property type="protein sequence ID" value="SOS32201.1"/>
    <property type="molecule type" value="Genomic_DNA"/>
</dbReference>
<reference evidence="1 2" key="1">
    <citation type="submission" date="2017-11" db="EMBL/GenBank/DDBJ databases">
        <authorList>
            <person name="Han C.G."/>
        </authorList>
    </citation>
    <scope>NUCLEOTIDE SEQUENCE [LARGE SCALE GENOMIC DNA]</scope>
    <source>
        <strain evidence="1">CFBP6411</strain>
    </source>
</reference>
<evidence type="ECO:0008006" key="3">
    <source>
        <dbReference type="Google" id="ProtNLM"/>
    </source>
</evidence>
<dbReference type="Proteomes" id="UP000238093">
    <property type="component" value="Chromosome I"/>
</dbReference>
<organism evidence="1 2">
    <name type="scientific">Pseudomonas syringae group genomosp. 3</name>
    <dbReference type="NCBI Taxonomy" id="251701"/>
    <lineage>
        <taxon>Bacteria</taxon>
        <taxon>Pseudomonadati</taxon>
        <taxon>Pseudomonadota</taxon>
        <taxon>Gammaproteobacteria</taxon>
        <taxon>Pseudomonadales</taxon>
        <taxon>Pseudomonadaceae</taxon>
        <taxon>Pseudomonas</taxon>
    </lineage>
</organism>
<proteinExistence type="predicted"/>
<sequence>MSELVMANAGVRRLTALEFQELAAVPAAVEWFANIRKPRMRRAYKADLRDFCSFVGVAGAEEFRATNRAHVLV</sequence>
<dbReference type="AlphaFoldDB" id="A0A2K4W8I4"/>
<accession>A0A2K4W8I4</accession>
<evidence type="ECO:0000313" key="2">
    <source>
        <dbReference type="Proteomes" id="UP000238093"/>
    </source>
</evidence>
<gene>
    <name evidence="1" type="ORF">CFBP6411_00838</name>
</gene>